<evidence type="ECO:0008006" key="5">
    <source>
        <dbReference type="Google" id="ProtNLM"/>
    </source>
</evidence>
<dbReference type="Pfam" id="PF04203">
    <property type="entry name" value="Sortase"/>
    <property type="match status" value="1"/>
</dbReference>
<keyword evidence="4" id="KW-1185">Reference proteome</keyword>
<comment type="caution">
    <text evidence="3">The sequence shown here is derived from an EMBL/GenBank/DDBJ whole genome shotgun (WGS) entry which is preliminary data.</text>
</comment>
<dbReference type="RefSeq" id="WP_079289595.1">
    <property type="nucleotide sequence ID" value="NZ_MWPS01000001.1"/>
</dbReference>
<evidence type="ECO:0000256" key="1">
    <source>
        <dbReference type="ARBA" id="ARBA00022801"/>
    </source>
</evidence>
<name>A0A1V4EXG4_9BACL</name>
<proteinExistence type="predicted"/>
<feature type="active site" description="Proton donor/acceptor" evidence="2">
    <location>
        <position position="141"/>
    </location>
</feature>
<dbReference type="Gene3D" id="2.40.260.10">
    <property type="entry name" value="Sortase"/>
    <property type="match status" value="1"/>
</dbReference>
<gene>
    <name evidence="3" type="ORF">B2M26_00020</name>
</gene>
<evidence type="ECO:0000256" key="2">
    <source>
        <dbReference type="PIRSR" id="PIRSR605754-1"/>
    </source>
</evidence>
<dbReference type="InterPro" id="IPR023365">
    <property type="entry name" value="Sortase_dom-sf"/>
</dbReference>
<evidence type="ECO:0000313" key="3">
    <source>
        <dbReference type="EMBL" id="OPG17581.1"/>
    </source>
</evidence>
<dbReference type="CDD" id="cd05828">
    <property type="entry name" value="Sortase_D_1"/>
    <property type="match status" value="1"/>
</dbReference>
<dbReference type="EMBL" id="MWPS01000001">
    <property type="protein sequence ID" value="OPG17581.1"/>
    <property type="molecule type" value="Genomic_DNA"/>
</dbReference>
<evidence type="ECO:0000313" key="4">
    <source>
        <dbReference type="Proteomes" id="UP000190229"/>
    </source>
</evidence>
<sequence>MQPRAFMRLAGASLIVVGTGWLAQIPLWFANARAAGQSQLRQEEQALARQARNPSLAPSSMVYVPRASATTLQFMQLSDIVAPNEPTPAPGSGIGLIRIPTLSLTAPIVQGTADVDLQRAVGHLPNSALPGQIGRGVLAAHNATWFRHINHLRVGDVLIVNTMYGQFIYRVTGHQIVRTGTALANSASPEIVLETCYPLGALYLTPYRYLVEAQLVSGKLFHQSPPIVRGTPGNIPWRPAVPLALWRTGLTLATNSIPMGNLRYSGSPALVWSESNSPLDAANALEELFAGWLHASALKQQPWLSAMGTKALGLNPFWGIPVSRVSYARSFQVRLTASGIRLDQATANVTARINGQLYNISMLALPASGSRLKLQTIDIHYGG</sequence>
<accession>A0A1V4EXG4</accession>
<reference evidence="3 4" key="1">
    <citation type="submission" date="2017-02" db="EMBL/GenBank/DDBJ databases">
        <title>Draft genome of Acidibacillus ferrooxidans Huett2.</title>
        <authorList>
            <person name="Schopf S."/>
        </authorList>
    </citation>
    <scope>NUCLEOTIDE SEQUENCE [LARGE SCALE GENOMIC DNA]</scope>
    <source>
        <strain evidence="3 4">Huett2</strain>
    </source>
</reference>
<dbReference type="InterPro" id="IPR041999">
    <property type="entry name" value="Sortase_D_1"/>
</dbReference>
<dbReference type="InterPro" id="IPR005754">
    <property type="entry name" value="Sortase"/>
</dbReference>
<dbReference type="SUPFAM" id="SSF63817">
    <property type="entry name" value="Sortase"/>
    <property type="match status" value="1"/>
</dbReference>
<dbReference type="AlphaFoldDB" id="A0A1V4EXG4"/>
<feature type="active site" description="Acyl-thioester intermediate" evidence="2">
    <location>
        <position position="196"/>
    </location>
</feature>
<dbReference type="Proteomes" id="UP000190229">
    <property type="component" value="Unassembled WGS sequence"/>
</dbReference>
<dbReference type="NCBIfam" id="TIGR01076">
    <property type="entry name" value="sortase_fam"/>
    <property type="match status" value="1"/>
</dbReference>
<organism evidence="3 4">
    <name type="scientific">Ferroacidibacillus organovorans</name>
    <dbReference type="NCBI Taxonomy" id="1765683"/>
    <lineage>
        <taxon>Bacteria</taxon>
        <taxon>Bacillati</taxon>
        <taxon>Bacillota</taxon>
        <taxon>Bacilli</taxon>
        <taxon>Bacillales</taxon>
        <taxon>Alicyclobacillaceae</taxon>
        <taxon>Ferroacidibacillus</taxon>
    </lineage>
</organism>
<protein>
    <recommendedName>
        <fullName evidence="5">Sortase</fullName>
    </recommendedName>
</protein>
<keyword evidence="1" id="KW-0378">Hydrolase</keyword>
<dbReference type="GO" id="GO:0016787">
    <property type="term" value="F:hydrolase activity"/>
    <property type="evidence" value="ECO:0007669"/>
    <property type="project" value="UniProtKB-KW"/>
</dbReference>